<keyword evidence="1 3" id="KW-0963">Cytoplasm</keyword>
<dbReference type="NCBIfam" id="TIGR00129">
    <property type="entry name" value="fdhD_narQ"/>
    <property type="match status" value="1"/>
</dbReference>
<sequence length="266" mass="30163">MNRPVYISRQVLHYENNRISEVDDWIVTEYPITIMLDQQEFATLVCTPEYLEDLVIGFLASEGVINSYKDIKDILIVDTTGRAYVDTHNVNKFNQMFHSKRYVTSCCGKSRQSFYFYSDAQTAKKIDSTEFKISIEDCFRLMQLLQQSSKIFQNTGGVHNAALCDKNGIVVSRMDIGRHNALDKIYGYCLKHSITLDDKIMVFSGRISSEVLLKVAKIGCGIVLSKSAPTELALQLAEELGITTVGFIRNQSLNVYTKPERIDNVI</sequence>
<reference evidence="4" key="2">
    <citation type="journal article" date="2021" name="Microbiol. Resour. Announc.">
        <title>Complete Genome Sequence of Polycladomyces abyssicola JIR-001T, Isolated from Hemipelagic Sediment in Deep Seawater.</title>
        <authorList>
            <person name="Tsubouchi T."/>
            <person name="Kaneko Y."/>
        </authorList>
    </citation>
    <scope>NUCLEOTIDE SEQUENCE</scope>
    <source>
        <strain evidence="4">JIR-001</strain>
    </source>
</reference>
<dbReference type="HAMAP" id="MF_00187">
    <property type="entry name" value="FdhD"/>
    <property type="match status" value="1"/>
</dbReference>
<dbReference type="InterPro" id="IPR003786">
    <property type="entry name" value="FdhD"/>
</dbReference>
<evidence type="ECO:0000256" key="3">
    <source>
        <dbReference type="HAMAP-Rule" id="MF_00187"/>
    </source>
</evidence>
<dbReference type="PIRSF" id="PIRSF015626">
    <property type="entry name" value="FdhD"/>
    <property type="match status" value="1"/>
</dbReference>
<dbReference type="RefSeq" id="WP_212774458.1">
    <property type="nucleotide sequence ID" value="NZ_AP024601.1"/>
</dbReference>
<proteinExistence type="inferred from homology"/>
<comment type="similarity">
    <text evidence="3">Belongs to the FdhD family.</text>
</comment>
<evidence type="ECO:0000256" key="1">
    <source>
        <dbReference type="ARBA" id="ARBA00022490"/>
    </source>
</evidence>
<dbReference type="PANTHER" id="PTHR30592:SF1">
    <property type="entry name" value="SULFUR CARRIER PROTEIN FDHD"/>
    <property type="match status" value="1"/>
</dbReference>
<dbReference type="PANTHER" id="PTHR30592">
    <property type="entry name" value="FORMATE DEHYDROGENASE"/>
    <property type="match status" value="1"/>
</dbReference>
<dbReference type="EMBL" id="AP024601">
    <property type="protein sequence ID" value="BCU81190.1"/>
    <property type="molecule type" value="Genomic_DNA"/>
</dbReference>
<evidence type="ECO:0000256" key="2">
    <source>
        <dbReference type="ARBA" id="ARBA00023150"/>
    </source>
</evidence>
<gene>
    <name evidence="4" type="primary">fdhD_1</name>
    <name evidence="3" type="synonym">fdhD</name>
    <name evidence="4" type="ORF">JIR001_09730</name>
</gene>
<dbReference type="GO" id="GO:0016783">
    <property type="term" value="F:sulfurtransferase activity"/>
    <property type="evidence" value="ECO:0007669"/>
    <property type="project" value="InterPro"/>
</dbReference>
<dbReference type="AlphaFoldDB" id="A0A8D5UFT6"/>
<dbReference type="Pfam" id="PF02634">
    <property type="entry name" value="FdhD-NarQ"/>
    <property type="match status" value="1"/>
</dbReference>
<comment type="subcellular location">
    <subcellularLocation>
        <location evidence="3">Cytoplasm</location>
    </subcellularLocation>
</comment>
<keyword evidence="2 3" id="KW-0501">Molybdenum cofactor biosynthesis</keyword>
<dbReference type="GO" id="GO:0097163">
    <property type="term" value="F:sulfur carrier activity"/>
    <property type="evidence" value="ECO:0007669"/>
    <property type="project" value="UniProtKB-UniRule"/>
</dbReference>
<reference evidence="4" key="1">
    <citation type="journal article" date="2013" name="Int. J. Syst. Evol. Microbiol.">
        <title>Polycladomyces abyssicola gen. nov., sp. nov., a thermophilic filamentous bacterium isolated from hemipelagic sediment.</title>
        <authorList>
            <person name="Tsubouchi T."/>
            <person name="Shimane Y."/>
            <person name="Mori K."/>
            <person name="Usui K."/>
            <person name="Hiraki T."/>
            <person name="Tame A."/>
            <person name="Uematsu K."/>
            <person name="Maruyama T."/>
            <person name="Hatada Y."/>
        </authorList>
    </citation>
    <scope>NUCLEOTIDE SEQUENCE</scope>
    <source>
        <strain evidence="4">JIR-001</strain>
    </source>
</reference>
<dbReference type="KEGG" id="pabs:JIR001_09730"/>
<feature type="active site" description="Cysteine persulfide intermediate" evidence="3">
    <location>
        <position position="106"/>
    </location>
</feature>
<dbReference type="GO" id="GO:0006777">
    <property type="term" value="P:Mo-molybdopterin cofactor biosynthetic process"/>
    <property type="evidence" value="ECO:0007669"/>
    <property type="project" value="UniProtKB-UniRule"/>
</dbReference>
<dbReference type="SUPFAM" id="SSF53927">
    <property type="entry name" value="Cytidine deaminase-like"/>
    <property type="match status" value="1"/>
</dbReference>
<comment type="function">
    <text evidence="3">Required for formate dehydrogenase (FDH) activity. Acts as a sulfur carrier protein that transfers sulfur from IscS to the molybdenum cofactor prior to its insertion into FDH.</text>
</comment>
<organism evidence="4 5">
    <name type="scientific">Polycladomyces abyssicola</name>
    <dbReference type="NCBI Taxonomy" id="1125966"/>
    <lineage>
        <taxon>Bacteria</taxon>
        <taxon>Bacillati</taxon>
        <taxon>Bacillota</taxon>
        <taxon>Bacilli</taxon>
        <taxon>Bacillales</taxon>
        <taxon>Thermoactinomycetaceae</taxon>
        <taxon>Polycladomyces</taxon>
    </lineage>
</organism>
<evidence type="ECO:0000313" key="4">
    <source>
        <dbReference type="EMBL" id="BCU81190.1"/>
    </source>
</evidence>
<protein>
    <recommendedName>
        <fullName evidence="3">Sulfur carrier protein FdhD</fullName>
    </recommendedName>
</protein>
<evidence type="ECO:0000313" key="5">
    <source>
        <dbReference type="Proteomes" id="UP000677436"/>
    </source>
</evidence>
<dbReference type="Gene3D" id="3.40.140.10">
    <property type="entry name" value="Cytidine Deaminase, domain 2"/>
    <property type="match status" value="1"/>
</dbReference>
<dbReference type="InterPro" id="IPR016193">
    <property type="entry name" value="Cytidine_deaminase-like"/>
</dbReference>
<dbReference type="Proteomes" id="UP000677436">
    <property type="component" value="Chromosome"/>
</dbReference>
<accession>A0A8D5UFT6</accession>
<name>A0A8D5UFT6_9BACL</name>
<dbReference type="GO" id="GO:0005737">
    <property type="term" value="C:cytoplasm"/>
    <property type="evidence" value="ECO:0007669"/>
    <property type="project" value="UniProtKB-SubCell"/>
</dbReference>
<dbReference type="Gene3D" id="3.10.20.10">
    <property type="match status" value="1"/>
</dbReference>
<comment type="caution">
    <text evidence="3">Lacks conserved residue(s) required for the propagation of feature annotation.</text>
</comment>
<keyword evidence="5" id="KW-1185">Reference proteome</keyword>